<sequence length="162" mass="18282">MELRNATSQDQTFNVGISLANGAKQYPHAVKYTLTLPSGQVLHLEPVEPGFIAGRVDPLIASLPVGAAFSFEVDLRKYAAPKEKIWKINFPPGSYTLQAQFTGRAVSMAEANLDFKGVALMRYWLAPCPVHPLFLRLRLRRRWYPSADGSWLLLWNWCETHP</sequence>
<dbReference type="AlphaFoldDB" id="A0A4Q1SHB9"/>
<gene>
    <name evidence="1" type="ORF">ESZ00_03135</name>
</gene>
<keyword evidence="2" id="KW-1185">Reference proteome</keyword>
<reference evidence="1 2" key="1">
    <citation type="journal article" date="2016" name="Int. J. Syst. Evol. Microbiol.">
        <title>Acidipila dinghuensis sp. nov., an acidobacterium isolated from forest soil.</title>
        <authorList>
            <person name="Jiang Y.W."/>
            <person name="Wang J."/>
            <person name="Chen M.H."/>
            <person name="Lv Y.Y."/>
            <person name="Qiu L.H."/>
        </authorList>
    </citation>
    <scope>NUCLEOTIDE SEQUENCE [LARGE SCALE GENOMIC DNA]</scope>
    <source>
        <strain evidence="1 2">DHOF10</strain>
    </source>
</reference>
<evidence type="ECO:0000313" key="2">
    <source>
        <dbReference type="Proteomes" id="UP000290253"/>
    </source>
</evidence>
<dbReference type="EMBL" id="SDMK01000001">
    <property type="protein sequence ID" value="RXS96944.1"/>
    <property type="molecule type" value="Genomic_DNA"/>
</dbReference>
<dbReference type="RefSeq" id="WP_129206726.1">
    <property type="nucleotide sequence ID" value="NZ_BMGU01000001.1"/>
</dbReference>
<dbReference type="Proteomes" id="UP000290253">
    <property type="component" value="Unassembled WGS sequence"/>
</dbReference>
<protein>
    <submittedName>
        <fullName evidence="1">Uncharacterized protein</fullName>
    </submittedName>
</protein>
<organism evidence="1 2">
    <name type="scientific">Silvibacterium dinghuense</name>
    <dbReference type="NCBI Taxonomy" id="1560006"/>
    <lineage>
        <taxon>Bacteria</taxon>
        <taxon>Pseudomonadati</taxon>
        <taxon>Acidobacteriota</taxon>
        <taxon>Terriglobia</taxon>
        <taxon>Terriglobales</taxon>
        <taxon>Acidobacteriaceae</taxon>
        <taxon>Silvibacterium</taxon>
    </lineage>
</organism>
<evidence type="ECO:0000313" key="1">
    <source>
        <dbReference type="EMBL" id="RXS96944.1"/>
    </source>
</evidence>
<comment type="caution">
    <text evidence="1">The sequence shown here is derived from an EMBL/GenBank/DDBJ whole genome shotgun (WGS) entry which is preliminary data.</text>
</comment>
<accession>A0A4Q1SHB9</accession>
<name>A0A4Q1SHB9_9BACT</name>
<proteinExistence type="predicted"/>